<protein>
    <submittedName>
        <fullName evidence="2">Uncharacterized protein</fullName>
    </submittedName>
</protein>
<keyword evidence="1" id="KW-0472">Membrane</keyword>
<keyword evidence="1" id="KW-0812">Transmembrane</keyword>
<accession>A0A0P7AXE8</accession>
<reference evidence="2 3" key="1">
    <citation type="submission" date="2015-09" db="EMBL/GenBank/DDBJ databases">
        <title>Genome sequence of the marine flavobacterium Croceitalea dokdonensis DOKDO 023 that contains proton- and sodium-pumping rhodopsins.</title>
        <authorList>
            <person name="Kwon S.-K."/>
            <person name="Lee H.K."/>
            <person name="Kwak M.-J."/>
            <person name="Kim J.F."/>
        </authorList>
    </citation>
    <scope>NUCLEOTIDE SEQUENCE [LARGE SCALE GENOMIC DNA]</scope>
    <source>
        <strain evidence="2 3">DOKDO 023</strain>
    </source>
</reference>
<dbReference type="AlphaFoldDB" id="A0A0P7AXE8"/>
<sequence length="120" mass="13767">MAKQQMMLLKEAEITNNCPVCFNQELKLSFYQKHTEGIFVKKVTNQVVHEIKCKTCFSLIYPVNWTPDIERVFDYYNKLVVPKKASTQFKPLLFVVILLAVAAVGGVLYALMKGIIQMPH</sequence>
<feature type="transmembrane region" description="Helical" evidence="1">
    <location>
        <begin position="92"/>
        <end position="112"/>
    </location>
</feature>
<comment type="caution">
    <text evidence="2">The sequence shown here is derived from an EMBL/GenBank/DDBJ whole genome shotgun (WGS) entry which is preliminary data.</text>
</comment>
<evidence type="ECO:0000256" key="1">
    <source>
        <dbReference type="SAM" id="Phobius"/>
    </source>
</evidence>
<proteinExistence type="predicted"/>
<keyword evidence="3" id="KW-1185">Reference proteome</keyword>
<gene>
    <name evidence="2" type="ORF">I595_1269</name>
</gene>
<dbReference type="Proteomes" id="UP000050280">
    <property type="component" value="Unassembled WGS sequence"/>
</dbReference>
<dbReference type="OrthoDB" id="1139350at2"/>
<name>A0A0P7AXE8_9FLAO</name>
<dbReference type="EMBL" id="LDJX01000002">
    <property type="protein sequence ID" value="KPM32842.1"/>
    <property type="molecule type" value="Genomic_DNA"/>
</dbReference>
<dbReference type="STRING" id="1300341.I595_1269"/>
<dbReference type="RefSeq" id="WP_054558430.1">
    <property type="nucleotide sequence ID" value="NZ_LDJX01000002.1"/>
</dbReference>
<evidence type="ECO:0000313" key="3">
    <source>
        <dbReference type="Proteomes" id="UP000050280"/>
    </source>
</evidence>
<keyword evidence="1" id="KW-1133">Transmembrane helix</keyword>
<organism evidence="2 3">
    <name type="scientific">Croceitalea dokdonensis DOKDO 023</name>
    <dbReference type="NCBI Taxonomy" id="1300341"/>
    <lineage>
        <taxon>Bacteria</taxon>
        <taxon>Pseudomonadati</taxon>
        <taxon>Bacteroidota</taxon>
        <taxon>Flavobacteriia</taxon>
        <taxon>Flavobacteriales</taxon>
        <taxon>Flavobacteriaceae</taxon>
        <taxon>Croceitalea</taxon>
    </lineage>
</organism>
<evidence type="ECO:0000313" key="2">
    <source>
        <dbReference type="EMBL" id="KPM32842.1"/>
    </source>
</evidence>